<dbReference type="SUPFAM" id="SSF54373">
    <property type="entry name" value="FAD-linked reductases, C-terminal domain"/>
    <property type="match status" value="1"/>
</dbReference>
<organism evidence="13 14">
    <name type="scientific">Tilletiaria anomala (strain ATCC 24038 / CBS 436.72 / UBC 951)</name>
    <dbReference type="NCBI Taxonomy" id="1037660"/>
    <lineage>
        <taxon>Eukaryota</taxon>
        <taxon>Fungi</taxon>
        <taxon>Dikarya</taxon>
        <taxon>Basidiomycota</taxon>
        <taxon>Ustilaginomycotina</taxon>
        <taxon>Exobasidiomycetes</taxon>
        <taxon>Georgefischeriales</taxon>
        <taxon>Tilletiariaceae</taxon>
        <taxon>Tilletiaria</taxon>
    </lineage>
</organism>
<dbReference type="NCBIfam" id="TIGR00562">
    <property type="entry name" value="proto_IX_ox"/>
    <property type="match status" value="1"/>
</dbReference>
<evidence type="ECO:0000259" key="12">
    <source>
        <dbReference type="Pfam" id="PF01593"/>
    </source>
</evidence>
<dbReference type="PANTHER" id="PTHR42923">
    <property type="entry name" value="PROTOPORPHYRINOGEN OXIDASE"/>
    <property type="match status" value="1"/>
</dbReference>
<dbReference type="InParanoid" id="A0A066W2H0"/>
<dbReference type="RefSeq" id="XP_013243131.1">
    <property type="nucleotide sequence ID" value="XM_013387677.1"/>
</dbReference>
<evidence type="ECO:0000256" key="2">
    <source>
        <dbReference type="ARBA" id="ARBA00005073"/>
    </source>
</evidence>
<dbReference type="STRING" id="1037660.A0A066W2H0"/>
<evidence type="ECO:0000256" key="3">
    <source>
        <dbReference type="ARBA" id="ARBA00010551"/>
    </source>
</evidence>
<comment type="cofactor">
    <cofactor evidence="11">
        <name>FAD</name>
        <dbReference type="ChEBI" id="CHEBI:57692"/>
    </cofactor>
    <text evidence="11">Binds 1 FAD per subunit.</text>
</comment>
<dbReference type="PANTHER" id="PTHR42923:SF3">
    <property type="entry name" value="PROTOPORPHYRINOGEN OXIDASE"/>
    <property type="match status" value="1"/>
</dbReference>
<evidence type="ECO:0000256" key="6">
    <source>
        <dbReference type="ARBA" id="ARBA00022827"/>
    </source>
</evidence>
<comment type="subcellular location">
    <subcellularLocation>
        <location evidence="11">Mitochondrion inner membrane</location>
    </subcellularLocation>
</comment>
<evidence type="ECO:0000256" key="11">
    <source>
        <dbReference type="RuleBase" id="RU367069"/>
    </source>
</evidence>
<dbReference type="FunCoup" id="A0A066W2H0">
    <property type="interactions" value="195"/>
</dbReference>
<comment type="function">
    <text evidence="1 11">Catalyzes the 6-electron oxidation of protoporphyrinogen-IX to form protoporphyrin-IX.</text>
</comment>
<protein>
    <recommendedName>
        <fullName evidence="4 11">Protoporphyrinogen oxidase</fullName>
        <ecNumber evidence="4 11">1.3.3.4</ecNumber>
    </recommendedName>
</protein>
<keyword evidence="8 11" id="KW-0350">Heme biosynthesis</keyword>
<comment type="similarity">
    <text evidence="3 11">Belongs to the protoporphyrinogen/coproporphyrinogen oxidase family. Protoporphyrinogen oxidase subfamily.</text>
</comment>
<dbReference type="GO" id="GO:0006782">
    <property type="term" value="P:protoporphyrinogen IX biosynthetic process"/>
    <property type="evidence" value="ECO:0007669"/>
    <property type="project" value="UniProtKB-UniRule"/>
</dbReference>
<dbReference type="InterPro" id="IPR004572">
    <property type="entry name" value="Protoporphyrinogen_oxidase"/>
</dbReference>
<keyword evidence="5 11" id="KW-0285">Flavoprotein</keyword>
<dbReference type="EC" id="1.3.3.4" evidence="4 11"/>
<evidence type="ECO:0000256" key="10">
    <source>
        <dbReference type="ARBA" id="ARBA00047554"/>
    </source>
</evidence>
<dbReference type="UniPathway" id="UPA00251">
    <property type="reaction ID" value="UER00324"/>
</dbReference>
<accession>A0A066W2H0</accession>
<comment type="catalytic activity">
    <reaction evidence="10 11">
        <text>protoporphyrinogen IX + 3 O2 = protoporphyrin IX + 3 H2O2</text>
        <dbReference type="Rhea" id="RHEA:25576"/>
        <dbReference type="ChEBI" id="CHEBI:15379"/>
        <dbReference type="ChEBI" id="CHEBI:16240"/>
        <dbReference type="ChEBI" id="CHEBI:57306"/>
        <dbReference type="ChEBI" id="CHEBI:57307"/>
        <dbReference type="EC" id="1.3.3.4"/>
    </reaction>
</comment>
<dbReference type="Pfam" id="PF01593">
    <property type="entry name" value="Amino_oxidase"/>
    <property type="match status" value="1"/>
</dbReference>
<dbReference type="HOGENOM" id="CLU_009629_1_0_1"/>
<evidence type="ECO:0000256" key="5">
    <source>
        <dbReference type="ARBA" id="ARBA00022630"/>
    </source>
</evidence>
<dbReference type="SUPFAM" id="SSF51905">
    <property type="entry name" value="FAD/NAD(P)-binding domain"/>
    <property type="match status" value="1"/>
</dbReference>
<comment type="caution">
    <text evidence="13">The sequence shown here is derived from an EMBL/GenBank/DDBJ whole genome shotgun (WGS) entry which is preliminary data.</text>
</comment>
<dbReference type="GeneID" id="25264472"/>
<name>A0A066W2H0_TILAU</name>
<evidence type="ECO:0000313" key="13">
    <source>
        <dbReference type="EMBL" id="KDN45274.1"/>
    </source>
</evidence>
<reference evidence="13 14" key="1">
    <citation type="submission" date="2014-05" db="EMBL/GenBank/DDBJ databases">
        <title>Draft genome sequence of a rare smut relative, Tilletiaria anomala UBC 951.</title>
        <authorList>
            <consortium name="DOE Joint Genome Institute"/>
            <person name="Toome M."/>
            <person name="Kuo A."/>
            <person name="Henrissat B."/>
            <person name="Lipzen A."/>
            <person name="Tritt A."/>
            <person name="Yoshinaga Y."/>
            <person name="Zane M."/>
            <person name="Barry K."/>
            <person name="Grigoriev I.V."/>
            <person name="Spatafora J.W."/>
            <person name="Aimea M.C."/>
        </authorList>
    </citation>
    <scope>NUCLEOTIDE SEQUENCE [LARGE SCALE GENOMIC DNA]</scope>
    <source>
        <strain evidence="13 14">UBC 951</strain>
    </source>
</reference>
<evidence type="ECO:0000256" key="8">
    <source>
        <dbReference type="ARBA" id="ARBA00023133"/>
    </source>
</evidence>
<evidence type="ECO:0000256" key="1">
    <source>
        <dbReference type="ARBA" id="ARBA00002600"/>
    </source>
</evidence>
<keyword evidence="9 11" id="KW-0627">Porphyrin biosynthesis</keyword>
<keyword evidence="14" id="KW-1185">Reference proteome</keyword>
<dbReference type="InterPro" id="IPR036188">
    <property type="entry name" value="FAD/NAD-bd_sf"/>
</dbReference>
<dbReference type="OMA" id="EHNQAVQ"/>
<dbReference type="AlphaFoldDB" id="A0A066W2H0"/>
<evidence type="ECO:0000256" key="9">
    <source>
        <dbReference type="ARBA" id="ARBA00023244"/>
    </source>
</evidence>
<dbReference type="InterPro" id="IPR002937">
    <property type="entry name" value="Amino_oxidase"/>
</dbReference>
<evidence type="ECO:0000256" key="4">
    <source>
        <dbReference type="ARBA" id="ARBA00012867"/>
    </source>
</evidence>
<evidence type="ECO:0000256" key="7">
    <source>
        <dbReference type="ARBA" id="ARBA00023002"/>
    </source>
</evidence>
<dbReference type="Gene3D" id="3.50.50.60">
    <property type="entry name" value="FAD/NAD(P)-binding domain"/>
    <property type="match status" value="1"/>
</dbReference>
<gene>
    <name evidence="13" type="ORF">K437DRAFT_256609</name>
</gene>
<sequence>MSRSPPELALALRQLHPRRGWLTAQSCRLRRHLSCSQRLLAKTDTIVVLGGGISGLASALHLSRSLPKGKKVILVEKENRLGGWIQSERRRLTPPAGSTEIQEEAVLLEGGPRSIRPTGYSGLVMLDLVRSLGIWDRMLLVPKTAASARNRFIWYPDLLNQLPSSLTALPSMFRLPVMKGVIGELLREFNAPSRFQRPKSESPGEKHRWARRELLEDESVEGFLTRRVRGGTKLAHNIVSAVMHGIYAGDIRRLSVRSILGFLWETEKVHGGLLRRFLLPPRLNSRHRPPGPEQIALKAQEREALERAQEKLGKQVVNEMKQISVYSFPEGMQELPRAIGEALGAAENVQVLTNTSCSALRIADDGCVAVKTSSGTIVCDRVVSSLPAATLNALLSPALPEQYLTGGASANVGVVNIAIPSWLLGDRKRLLKVEGFGFLVPRSVNENKDGILGVVFDSDSLPAQDVPLGGSTSARTPTKLTVMMGGAHWQDLPRDQLPSQKALIEGAKAAVVRYLDVPHEMLDDPSTLIVARMQSDCIPWYTVGHPVRMAKLHRAILDGYHGQEAPWKGRLALVGASYTGVSVNDCVARATETAQKIVEEETRGAGSERKTTGLEILALPCGLL</sequence>
<comment type="pathway">
    <text evidence="2 11">Porphyrin-containing compound metabolism; protoporphyrin-IX biosynthesis; protoporphyrin-IX from protoporphyrinogen-IX: step 1/1.</text>
</comment>
<feature type="domain" description="Amine oxidase" evidence="12">
    <location>
        <begin position="53"/>
        <end position="597"/>
    </location>
</feature>
<evidence type="ECO:0000313" key="14">
    <source>
        <dbReference type="Proteomes" id="UP000027361"/>
    </source>
</evidence>
<proteinExistence type="inferred from homology"/>
<dbReference type="InterPro" id="IPR050464">
    <property type="entry name" value="Zeta_carotene_desat/Oxidored"/>
</dbReference>
<dbReference type="OrthoDB" id="438553at2759"/>
<keyword evidence="7 11" id="KW-0560">Oxidoreductase</keyword>
<dbReference type="EMBL" id="JMSN01000043">
    <property type="protein sequence ID" value="KDN45274.1"/>
    <property type="molecule type" value="Genomic_DNA"/>
</dbReference>
<dbReference type="GO" id="GO:0004729">
    <property type="term" value="F:oxygen-dependent protoporphyrinogen oxidase activity"/>
    <property type="evidence" value="ECO:0007669"/>
    <property type="project" value="UniProtKB-UniRule"/>
</dbReference>
<dbReference type="Proteomes" id="UP000027361">
    <property type="component" value="Unassembled WGS sequence"/>
</dbReference>
<keyword evidence="6 11" id="KW-0274">FAD</keyword>
<dbReference type="GO" id="GO:0005743">
    <property type="term" value="C:mitochondrial inner membrane"/>
    <property type="evidence" value="ECO:0007669"/>
    <property type="project" value="UniProtKB-SubCell"/>
</dbReference>